<proteinExistence type="predicted"/>
<dbReference type="InterPro" id="IPR018604">
    <property type="entry name" value="YycI-like"/>
</dbReference>
<sequence>MEWNKTKTIFILAFLVLDIFLGFQYFEKRSTDHFAIIEKTDTLEEMKADGIKYGNLSDEAKIGYRITAEKKQYTKKDVDGLADQKTKSTFPKAEKDDPVTLLEMTFNKPVALPKKDMKTAATNLVSQRLLDGKNYKLWSIDEETGEIVFFQTYKGKYIFQEGLDDTETIGKITLDMNDQNEVVSYRQSMVTSINEVRKETLVPALETVKDLYTQNMLSQNTTVKKVELGYYTQYPGASTQVMVPVWRVEIEGVATGSKKKTEEEYLINAIDGSTLDHIEKEDKSSLE</sequence>
<organism evidence="3 4">
    <name type="scientific">Bacillus altitudinis</name>
    <dbReference type="NCBI Taxonomy" id="293387"/>
    <lineage>
        <taxon>Bacteria</taxon>
        <taxon>Bacillati</taxon>
        <taxon>Bacillota</taxon>
        <taxon>Bacilli</taxon>
        <taxon>Bacillales</taxon>
        <taxon>Bacillaceae</taxon>
        <taxon>Bacillus</taxon>
    </lineage>
</organism>
<feature type="domain" description="Regulatory protein YycH-like" evidence="2">
    <location>
        <begin position="37"/>
        <end position="270"/>
    </location>
</feature>
<comment type="caution">
    <text evidence="3">The sequence shown here is derived from an EMBL/GenBank/DDBJ whole genome shotgun (WGS) entry which is preliminary data.</text>
</comment>
<reference evidence="3 4" key="1">
    <citation type="submission" date="2024-06" db="EMBL/GenBank/DDBJ databases">
        <title>Construction of an artificial bacterial consortium using nitrogen cycle bacteria from Cuatro Cienegas Basin and a mangrove forest.</title>
        <authorList>
            <person name="Aguilera-Najera D."/>
            <person name="Marquez-Cianci L."/>
            <person name="Martinez-Perez E."/>
            <person name="Rosas-Barrera M."/>
            <person name="Rodriguez-Cruz U.E."/>
            <person name="Tapia-Lopez R."/>
            <person name="Eguiarte L.E."/>
            <person name="Souza-Saldivar V."/>
        </authorList>
    </citation>
    <scope>NUCLEOTIDE SEQUENCE [LARGE SCALE GENOMIC DNA]</scope>
    <source>
        <strain evidence="3 4">S14-15</strain>
    </source>
</reference>
<accession>A0ABV1RZC3</accession>
<name>A0ABV1RZC3_BACAB</name>
<keyword evidence="4" id="KW-1185">Reference proteome</keyword>
<keyword evidence="1" id="KW-1133">Transmembrane helix</keyword>
<evidence type="ECO:0000313" key="3">
    <source>
        <dbReference type="EMBL" id="MER3119633.1"/>
    </source>
</evidence>
<keyword evidence="1" id="KW-0472">Membrane</keyword>
<keyword evidence="1" id="KW-0812">Transmembrane</keyword>
<evidence type="ECO:0000259" key="2">
    <source>
        <dbReference type="Pfam" id="PF09648"/>
    </source>
</evidence>
<protein>
    <submittedName>
        <fullName evidence="3">Two-component system regulatory protein YycI</fullName>
    </submittedName>
</protein>
<dbReference type="Pfam" id="PF09648">
    <property type="entry name" value="YycI"/>
    <property type="match status" value="1"/>
</dbReference>
<dbReference type="EMBL" id="JBEOME010000001">
    <property type="protein sequence ID" value="MER3119633.1"/>
    <property type="molecule type" value="Genomic_DNA"/>
</dbReference>
<evidence type="ECO:0000313" key="4">
    <source>
        <dbReference type="Proteomes" id="UP001467674"/>
    </source>
</evidence>
<dbReference type="Gene3D" id="2.40.128.690">
    <property type="entry name" value="YycH protein, domain 3-like"/>
    <property type="match status" value="1"/>
</dbReference>
<dbReference type="Proteomes" id="UP001467674">
    <property type="component" value="Unassembled WGS sequence"/>
</dbReference>
<feature type="transmembrane region" description="Helical" evidence="1">
    <location>
        <begin position="9"/>
        <end position="26"/>
    </location>
</feature>
<dbReference type="RefSeq" id="WP_350384867.1">
    <property type="nucleotide sequence ID" value="NZ_JBEOME010000001.1"/>
</dbReference>
<gene>
    <name evidence="3" type="primary">yycI</name>
    <name evidence="3" type="ORF">ABQG71_00345</name>
</gene>
<evidence type="ECO:0000256" key="1">
    <source>
        <dbReference type="SAM" id="Phobius"/>
    </source>
</evidence>